<accession>A0A494XBN9</accession>
<evidence type="ECO:0000313" key="3">
    <source>
        <dbReference type="Proteomes" id="UP000280434"/>
    </source>
</evidence>
<proteinExistence type="predicted"/>
<sequence>MQAIRKEVAMAESVESMVVGLIVLIAAVIIVAAHYRREHYRDRWLRRTDGHRLWDRMRHRH</sequence>
<evidence type="ECO:0000256" key="1">
    <source>
        <dbReference type="SAM" id="Phobius"/>
    </source>
</evidence>
<protein>
    <submittedName>
        <fullName evidence="2">Uncharacterized protein</fullName>
    </submittedName>
</protein>
<organism evidence="2 3">
    <name type="scientific">Trinickia fusca</name>
    <dbReference type="NCBI Taxonomy" id="2419777"/>
    <lineage>
        <taxon>Bacteria</taxon>
        <taxon>Pseudomonadati</taxon>
        <taxon>Pseudomonadota</taxon>
        <taxon>Betaproteobacteria</taxon>
        <taxon>Burkholderiales</taxon>
        <taxon>Burkholderiaceae</taxon>
        <taxon>Trinickia</taxon>
    </lineage>
</organism>
<feature type="transmembrane region" description="Helical" evidence="1">
    <location>
        <begin position="16"/>
        <end position="35"/>
    </location>
</feature>
<name>A0A494XBN9_9BURK</name>
<evidence type="ECO:0000313" key="2">
    <source>
        <dbReference type="EMBL" id="RKP44953.1"/>
    </source>
</evidence>
<keyword evidence="3" id="KW-1185">Reference proteome</keyword>
<keyword evidence="1" id="KW-0472">Membrane</keyword>
<dbReference type="AlphaFoldDB" id="A0A494XBN9"/>
<reference evidence="2 3" key="1">
    <citation type="submission" date="2018-10" db="EMBL/GenBank/DDBJ databases">
        <title>Paraburkholderia sp. 7MK8-2, isolated from soil.</title>
        <authorList>
            <person name="Gao Z.-H."/>
            <person name="Qiu L.-H."/>
        </authorList>
    </citation>
    <scope>NUCLEOTIDE SEQUENCE [LARGE SCALE GENOMIC DNA]</scope>
    <source>
        <strain evidence="2 3">7MK8-2</strain>
    </source>
</reference>
<keyword evidence="1" id="KW-0812">Transmembrane</keyword>
<dbReference type="EMBL" id="RBZV01000011">
    <property type="protein sequence ID" value="RKP44953.1"/>
    <property type="molecule type" value="Genomic_DNA"/>
</dbReference>
<keyword evidence="1" id="KW-1133">Transmembrane helix</keyword>
<gene>
    <name evidence="2" type="ORF">D7S89_21700</name>
</gene>
<comment type="caution">
    <text evidence="2">The sequence shown here is derived from an EMBL/GenBank/DDBJ whole genome shotgun (WGS) entry which is preliminary data.</text>
</comment>
<dbReference type="Proteomes" id="UP000280434">
    <property type="component" value="Unassembled WGS sequence"/>
</dbReference>